<dbReference type="HOGENOM" id="CLU_3302768_0_0_2"/>
<gene>
    <name evidence="1" type="ordered locus">Mpal_1413</name>
</gene>
<sequence>MNGGVVNIVDRQLHFTFSSDDVESWRATSKAGLILRAVI</sequence>
<dbReference type="Proteomes" id="UP000002457">
    <property type="component" value="Chromosome"/>
</dbReference>
<name>B8GI02_METPE</name>
<evidence type="ECO:0000313" key="1">
    <source>
        <dbReference type="EMBL" id="ACL16742.1"/>
    </source>
</evidence>
<keyword evidence="2" id="KW-1185">Reference proteome</keyword>
<accession>B8GI02</accession>
<evidence type="ECO:0000313" key="2">
    <source>
        <dbReference type="Proteomes" id="UP000002457"/>
    </source>
</evidence>
<organism evidence="1 2">
    <name type="scientific">Methanosphaerula palustris (strain ATCC BAA-1556 / DSM 19958 / E1-9c)</name>
    <dbReference type="NCBI Taxonomy" id="521011"/>
    <lineage>
        <taxon>Archaea</taxon>
        <taxon>Methanobacteriati</taxon>
        <taxon>Methanobacteriota</taxon>
        <taxon>Stenosarchaea group</taxon>
        <taxon>Methanomicrobia</taxon>
        <taxon>Methanomicrobiales</taxon>
        <taxon>Methanoregulaceae</taxon>
        <taxon>Methanosphaerula</taxon>
    </lineage>
</organism>
<dbReference type="KEGG" id="mpl:Mpal_1413"/>
<protein>
    <submittedName>
        <fullName evidence="1">Uncharacterized protein</fullName>
    </submittedName>
</protein>
<dbReference type="AlphaFoldDB" id="B8GI02"/>
<dbReference type="STRING" id="521011.Mpal_1413"/>
<dbReference type="EMBL" id="CP001338">
    <property type="protein sequence ID" value="ACL16742.1"/>
    <property type="molecule type" value="Genomic_DNA"/>
</dbReference>
<proteinExistence type="predicted"/>
<reference evidence="1 2" key="1">
    <citation type="journal article" date="2015" name="Genome Announc.">
        <title>Complete Genome Sequence of Methanosphaerula palustris E1-9CT, a Hydrogenotrophic Methanogen Isolated from a Minerotrophic Fen Peatland.</title>
        <authorList>
            <person name="Cadillo-Quiroz H."/>
            <person name="Browne P."/>
            <person name="Kyrpides N."/>
            <person name="Woyke T."/>
            <person name="Goodwin L."/>
            <person name="Detter C."/>
            <person name="Yavitt J.B."/>
            <person name="Zinder S.H."/>
        </authorList>
    </citation>
    <scope>NUCLEOTIDE SEQUENCE [LARGE SCALE GENOMIC DNA]</scope>
    <source>
        <strain evidence="2">ATCC BAA-1556 / DSM 19958 / E1-9c</strain>
    </source>
</reference>